<organism evidence="2 3">
    <name type="scientific">Myroides marinus</name>
    <dbReference type="NCBI Taxonomy" id="703342"/>
    <lineage>
        <taxon>Bacteria</taxon>
        <taxon>Pseudomonadati</taxon>
        <taxon>Bacteroidota</taxon>
        <taxon>Flavobacteriia</taxon>
        <taxon>Flavobacteriales</taxon>
        <taxon>Flavobacteriaceae</taxon>
        <taxon>Myroides</taxon>
    </lineage>
</organism>
<dbReference type="RefSeq" id="WP_063175383.1">
    <property type="nucleotide sequence ID" value="NZ_FNYS01000036.1"/>
</dbReference>
<keyword evidence="1" id="KW-0732">Signal</keyword>
<dbReference type="Pfam" id="PF13585">
    <property type="entry name" value="CHU_C"/>
    <property type="match status" value="1"/>
</dbReference>
<feature type="signal peptide" evidence="1">
    <location>
        <begin position="1"/>
        <end position="24"/>
    </location>
</feature>
<dbReference type="EMBL" id="FNYS01000036">
    <property type="protein sequence ID" value="SEJ41687.1"/>
    <property type="molecule type" value="Genomic_DNA"/>
</dbReference>
<gene>
    <name evidence="2" type="ORF">SAMN04488018_1364</name>
</gene>
<evidence type="ECO:0000256" key="1">
    <source>
        <dbReference type="SAM" id="SignalP"/>
    </source>
</evidence>
<sequence>MQSRKLYKSVALLGLALPATTAVAQQAKKDQVMVNQGKISVAEGGVMSTIYDFDNTAEGYVKNDGTVYYYSNFNNDNIYDHSNNAKGSKAVFTHFENGTGAQNITGNQLSNFYDVVLDNSTKEMAFDLKNEMNVRGSVDFKDGIIKVDSLKGMLTFHQGAKALKPTDNSHAEGYVEKIGSEEFQYPKGDKGLYRYARITAPEHVKDAYEGKYNLDDKNFFRARNAKSGVINLLNEREYWTVDKGTDNSEGNIMLTLSWDERTTPKELLTDPEKELHIVRWDAKQQLWVDEGGVVDLAKKEITTPANVRGYGFFTLATVKTDLILDGDIVIYNLVTPDGDGKNDYFIIDNINKFPNNTVEIYNRWGVKVYETKSYDSAGNVFRGYSDGRVTVNKGEKLPTGTYFYIVNYEYKGTKGSHMVKKSGYLHLESNK</sequence>
<protein>
    <submittedName>
        <fullName evidence="2">Gliding motility-associated C-terminal domain-containing protein</fullName>
    </submittedName>
</protein>
<dbReference type="Proteomes" id="UP000183077">
    <property type="component" value="Unassembled WGS sequence"/>
</dbReference>
<evidence type="ECO:0000313" key="3">
    <source>
        <dbReference type="Proteomes" id="UP000183077"/>
    </source>
</evidence>
<name>A0A1H6YRW8_9FLAO</name>
<reference evidence="2 3" key="1">
    <citation type="submission" date="2016-10" db="EMBL/GenBank/DDBJ databases">
        <authorList>
            <person name="de Groot N.N."/>
        </authorList>
    </citation>
    <scope>NUCLEOTIDE SEQUENCE [LARGE SCALE GENOMIC DNA]</scope>
    <source>
        <strain evidence="2 3">DSM 23048</strain>
    </source>
</reference>
<dbReference type="NCBIfam" id="TIGR04131">
    <property type="entry name" value="Bac_Flav_CTERM"/>
    <property type="match status" value="1"/>
</dbReference>
<dbReference type="GeneID" id="82258828"/>
<feature type="chain" id="PRO_5010360964" evidence="1">
    <location>
        <begin position="25"/>
        <end position="431"/>
    </location>
</feature>
<proteinExistence type="predicted"/>
<accession>A0A1H6YRW8</accession>
<dbReference type="InterPro" id="IPR026341">
    <property type="entry name" value="T9SS_type_B"/>
</dbReference>
<dbReference type="AlphaFoldDB" id="A0A1H6YRW8"/>
<evidence type="ECO:0000313" key="2">
    <source>
        <dbReference type="EMBL" id="SEJ41687.1"/>
    </source>
</evidence>